<dbReference type="Proteomes" id="UP001359485">
    <property type="component" value="Unassembled WGS sequence"/>
</dbReference>
<proteinExistence type="predicted"/>
<protein>
    <submittedName>
        <fullName evidence="1">Uncharacterized protein</fullName>
    </submittedName>
</protein>
<accession>A0ABR1AYZ7</accession>
<reference evidence="1 2" key="1">
    <citation type="submission" date="2023-09" db="EMBL/GenBank/DDBJ databases">
        <title>Genomes of two closely related lineages of the louse Polyplax serrata with different host specificities.</title>
        <authorList>
            <person name="Martinu J."/>
            <person name="Tarabai H."/>
            <person name="Stefka J."/>
            <person name="Hypsa V."/>
        </authorList>
    </citation>
    <scope>NUCLEOTIDE SEQUENCE [LARGE SCALE GENOMIC DNA]</scope>
    <source>
        <strain evidence="1">98ZLc_SE</strain>
    </source>
</reference>
<name>A0ABR1AYZ7_POLSC</name>
<evidence type="ECO:0000313" key="1">
    <source>
        <dbReference type="EMBL" id="KAK6631550.1"/>
    </source>
</evidence>
<evidence type="ECO:0000313" key="2">
    <source>
        <dbReference type="Proteomes" id="UP001359485"/>
    </source>
</evidence>
<comment type="caution">
    <text evidence="1">The sequence shown here is derived from an EMBL/GenBank/DDBJ whole genome shotgun (WGS) entry which is preliminary data.</text>
</comment>
<organism evidence="1 2">
    <name type="scientific">Polyplax serrata</name>
    <name type="common">Common mouse louse</name>
    <dbReference type="NCBI Taxonomy" id="468196"/>
    <lineage>
        <taxon>Eukaryota</taxon>
        <taxon>Metazoa</taxon>
        <taxon>Ecdysozoa</taxon>
        <taxon>Arthropoda</taxon>
        <taxon>Hexapoda</taxon>
        <taxon>Insecta</taxon>
        <taxon>Pterygota</taxon>
        <taxon>Neoptera</taxon>
        <taxon>Paraneoptera</taxon>
        <taxon>Psocodea</taxon>
        <taxon>Troctomorpha</taxon>
        <taxon>Phthiraptera</taxon>
        <taxon>Anoplura</taxon>
        <taxon>Polyplacidae</taxon>
        <taxon>Polyplax</taxon>
    </lineage>
</organism>
<sequence length="94" mass="11245">MVNSKAKYRRKGVKISHVKPLHVRYEDPKIKRARLEEKEDLAEEQKTPLIPTNYLSCFIRKSQEEDRGNAKEVDDELHIQRVWRETETQLLTQQ</sequence>
<gene>
    <name evidence="1" type="ORF">RUM44_006078</name>
</gene>
<dbReference type="EMBL" id="JAWJWF010000006">
    <property type="protein sequence ID" value="KAK6631550.1"/>
    <property type="molecule type" value="Genomic_DNA"/>
</dbReference>
<keyword evidence="2" id="KW-1185">Reference proteome</keyword>